<gene>
    <name evidence="2" type="ORF">AAFF_G00037920</name>
</gene>
<reference evidence="2" key="1">
    <citation type="journal article" date="2023" name="Science">
        <title>Genome structures resolve the early diversification of teleost fishes.</title>
        <authorList>
            <person name="Parey E."/>
            <person name="Louis A."/>
            <person name="Montfort J."/>
            <person name="Bouchez O."/>
            <person name="Roques C."/>
            <person name="Iampietro C."/>
            <person name="Lluch J."/>
            <person name="Castinel A."/>
            <person name="Donnadieu C."/>
            <person name="Desvignes T."/>
            <person name="Floi Bucao C."/>
            <person name="Jouanno E."/>
            <person name="Wen M."/>
            <person name="Mejri S."/>
            <person name="Dirks R."/>
            <person name="Jansen H."/>
            <person name="Henkel C."/>
            <person name="Chen W.J."/>
            <person name="Zahm M."/>
            <person name="Cabau C."/>
            <person name="Klopp C."/>
            <person name="Thompson A.W."/>
            <person name="Robinson-Rechavi M."/>
            <person name="Braasch I."/>
            <person name="Lecointre G."/>
            <person name="Bobe J."/>
            <person name="Postlethwait J.H."/>
            <person name="Berthelot C."/>
            <person name="Roest Crollius H."/>
            <person name="Guiguen Y."/>
        </authorList>
    </citation>
    <scope>NUCLEOTIDE SEQUENCE</scope>
    <source>
        <strain evidence="2">NC1722</strain>
    </source>
</reference>
<feature type="compositionally biased region" description="Low complexity" evidence="1">
    <location>
        <begin position="67"/>
        <end position="97"/>
    </location>
</feature>
<comment type="caution">
    <text evidence="2">The sequence shown here is derived from an EMBL/GenBank/DDBJ whole genome shotgun (WGS) entry which is preliminary data.</text>
</comment>
<evidence type="ECO:0000313" key="2">
    <source>
        <dbReference type="EMBL" id="KAJ8414590.1"/>
    </source>
</evidence>
<feature type="compositionally biased region" description="Low complexity" evidence="1">
    <location>
        <begin position="108"/>
        <end position="118"/>
    </location>
</feature>
<keyword evidence="3" id="KW-1185">Reference proteome</keyword>
<accession>A0AAD7T537</accession>
<feature type="region of interest" description="Disordered" evidence="1">
    <location>
        <begin position="13"/>
        <end position="118"/>
    </location>
</feature>
<sequence>MPSHWPSCRRACVTAPTTGRAGPRRCATPCSRSPAARPSTCASRRTTAWWRASSPSTPGRPAPPTSPSCASSPSTRAARAASSPVSRRSSARCSTTARRMRAARRSARASSTWSTSVATARGTGGCSPSCWARACGPSGTRLRRTPCHSPTWTPAAPCFPRRCAWAARPPLACPAGARRPRARGRRRHGGGGAAAAAAAAAALGPRRSVDRCHVPRHGRPPAPPLRAAPAPAGGGGCHRGLLACRPLPHFSAHERRRQPGRGGAVTEGWRKRSGSLVRGGLSRWGAAAAAAATPGLAER</sequence>
<feature type="compositionally biased region" description="Basic residues" evidence="1">
    <location>
        <begin position="178"/>
        <end position="189"/>
    </location>
</feature>
<protein>
    <submittedName>
        <fullName evidence="2">Uncharacterized protein</fullName>
    </submittedName>
</protein>
<feature type="non-terminal residue" evidence="2">
    <location>
        <position position="299"/>
    </location>
</feature>
<name>A0AAD7T537_9TELE</name>
<evidence type="ECO:0000256" key="1">
    <source>
        <dbReference type="SAM" id="MobiDB-lite"/>
    </source>
</evidence>
<feature type="compositionally biased region" description="Basic residues" evidence="1">
    <location>
        <begin position="98"/>
        <end position="107"/>
    </location>
</feature>
<dbReference type="EMBL" id="JAINUG010000012">
    <property type="protein sequence ID" value="KAJ8414590.1"/>
    <property type="molecule type" value="Genomic_DNA"/>
</dbReference>
<feature type="compositionally biased region" description="Low complexity" evidence="1">
    <location>
        <begin position="194"/>
        <end position="206"/>
    </location>
</feature>
<feature type="region of interest" description="Disordered" evidence="1">
    <location>
        <begin position="250"/>
        <end position="299"/>
    </location>
</feature>
<dbReference type="AlphaFoldDB" id="A0AAD7T537"/>
<dbReference type="Proteomes" id="UP001221898">
    <property type="component" value="Unassembled WGS sequence"/>
</dbReference>
<organism evidence="2 3">
    <name type="scientific">Aldrovandia affinis</name>
    <dbReference type="NCBI Taxonomy" id="143900"/>
    <lineage>
        <taxon>Eukaryota</taxon>
        <taxon>Metazoa</taxon>
        <taxon>Chordata</taxon>
        <taxon>Craniata</taxon>
        <taxon>Vertebrata</taxon>
        <taxon>Euteleostomi</taxon>
        <taxon>Actinopterygii</taxon>
        <taxon>Neopterygii</taxon>
        <taxon>Teleostei</taxon>
        <taxon>Notacanthiformes</taxon>
        <taxon>Halosauridae</taxon>
        <taxon>Aldrovandia</taxon>
    </lineage>
</organism>
<proteinExistence type="predicted"/>
<evidence type="ECO:0000313" key="3">
    <source>
        <dbReference type="Proteomes" id="UP001221898"/>
    </source>
</evidence>
<feature type="region of interest" description="Disordered" evidence="1">
    <location>
        <begin position="176"/>
        <end position="233"/>
    </location>
</feature>